<protein>
    <submittedName>
        <fullName evidence="2">Uncharacterized protein</fullName>
    </submittedName>
</protein>
<evidence type="ECO:0000313" key="2">
    <source>
        <dbReference type="EMBL" id="ELZ10981.1"/>
    </source>
</evidence>
<proteinExistence type="predicted"/>
<evidence type="ECO:0000256" key="1">
    <source>
        <dbReference type="SAM" id="MobiDB-lite"/>
    </source>
</evidence>
<accession>M0BJB3</accession>
<evidence type="ECO:0000313" key="3">
    <source>
        <dbReference type="Proteomes" id="UP000011560"/>
    </source>
</evidence>
<feature type="region of interest" description="Disordered" evidence="1">
    <location>
        <begin position="1"/>
        <end position="22"/>
    </location>
</feature>
<reference evidence="2 3" key="1">
    <citation type="journal article" date="2014" name="PLoS Genet.">
        <title>Phylogenetically driven sequencing of extremely halophilic archaea reveals strategies for static and dynamic osmo-response.</title>
        <authorList>
            <person name="Becker E.A."/>
            <person name="Seitzer P.M."/>
            <person name="Tritt A."/>
            <person name="Larsen D."/>
            <person name="Krusor M."/>
            <person name="Yao A.I."/>
            <person name="Wu D."/>
            <person name="Madern D."/>
            <person name="Eisen J.A."/>
            <person name="Darling A.E."/>
            <person name="Facciotti M.T."/>
        </authorList>
    </citation>
    <scope>NUCLEOTIDE SEQUENCE [LARGE SCALE GENOMIC DNA]</scope>
    <source>
        <strain evidence="2 3">JCM 14624</strain>
    </source>
</reference>
<comment type="caution">
    <text evidence="2">The sequence shown here is derived from an EMBL/GenBank/DDBJ whole genome shotgun (WGS) entry which is preliminary data.</text>
</comment>
<dbReference type="AlphaFoldDB" id="M0BJB3"/>
<dbReference type="Proteomes" id="UP000011560">
    <property type="component" value="Unassembled WGS sequence"/>
</dbReference>
<dbReference type="EMBL" id="AOIQ01000014">
    <property type="protein sequence ID" value="ELZ10981.1"/>
    <property type="molecule type" value="Genomic_DNA"/>
</dbReference>
<organism evidence="2 3">
    <name type="scientific">Halovivax asiaticus JCM 14624</name>
    <dbReference type="NCBI Taxonomy" id="1227490"/>
    <lineage>
        <taxon>Archaea</taxon>
        <taxon>Methanobacteriati</taxon>
        <taxon>Methanobacteriota</taxon>
        <taxon>Stenosarchaea group</taxon>
        <taxon>Halobacteria</taxon>
        <taxon>Halobacteriales</taxon>
        <taxon>Natrialbaceae</taxon>
        <taxon>Halovivax</taxon>
    </lineage>
</organism>
<feature type="compositionally biased region" description="Polar residues" evidence="1">
    <location>
        <begin position="11"/>
        <end position="22"/>
    </location>
</feature>
<gene>
    <name evidence="2" type="ORF">C479_09228</name>
</gene>
<keyword evidence="3" id="KW-1185">Reference proteome</keyword>
<sequence length="98" mass="10355">MPSPDCDTGRPESSSCHGVVQPSSPLFRARTRKHAVHLGPARVLGVDLVVATAHSGRVAGVRHAGAAAVQPVTPSTGAFDCYFRYLVSHPRLDGVLDR</sequence>
<name>M0BJB3_9EURY</name>